<protein>
    <recommendedName>
        <fullName evidence="2">histidine kinase</fullName>
        <ecNumber evidence="2">2.7.13.3</ecNumber>
    </recommendedName>
</protein>
<gene>
    <name evidence="5" type="ORF">MON41_23715</name>
</gene>
<accession>A0ABS9WBH5</accession>
<keyword evidence="5" id="KW-0067">ATP-binding</keyword>
<name>A0ABS9WBH5_9PROT</name>
<evidence type="ECO:0000313" key="5">
    <source>
        <dbReference type="EMBL" id="MCI0756648.1"/>
    </source>
</evidence>
<evidence type="ECO:0000259" key="4">
    <source>
        <dbReference type="PROSITE" id="PS50109"/>
    </source>
</evidence>
<dbReference type="PROSITE" id="PS50109">
    <property type="entry name" value="HIS_KIN"/>
    <property type="match status" value="1"/>
</dbReference>
<dbReference type="InterPro" id="IPR004358">
    <property type="entry name" value="Sig_transdc_His_kin-like_C"/>
</dbReference>
<feature type="domain" description="Histidine kinase" evidence="4">
    <location>
        <begin position="10"/>
        <end position="222"/>
    </location>
</feature>
<dbReference type="EMBL" id="JALBUU010000125">
    <property type="protein sequence ID" value="MCI0756648.1"/>
    <property type="molecule type" value="Genomic_DNA"/>
</dbReference>
<dbReference type="Gene3D" id="3.30.565.10">
    <property type="entry name" value="Histidine kinase-like ATPase, C-terminal domain"/>
    <property type="match status" value="1"/>
</dbReference>
<dbReference type="InterPro" id="IPR003594">
    <property type="entry name" value="HATPase_dom"/>
</dbReference>
<keyword evidence="3" id="KW-0597">Phosphoprotein</keyword>
<dbReference type="Gene3D" id="1.10.287.130">
    <property type="match status" value="1"/>
</dbReference>
<comment type="catalytic activity">
    <reaction evidence="1">
        <text>ATP + protein L-histidine = ADP + protein N-phospho-L-histidine.</text>
        <dbReference type="EC" id="2.7.13.3"/>
    </reaction>
</comment>
<dbReference type="GO" id="GO:0005524">
    <property type="term" value="F:ATP binding"/>
    <property type="evidence" value="ECO:0007669"/>
    <property type="project" value="UniProtKB-KW"/>
</dbReference>
<dbReference type="InterPro" id="IPR003661">
    <property type="entry name" value="HisK_dim/P_dom"/>
</dbReference>
<keyword evidence="5" id="KW-0547">Nucleotide-binding</keyword>
<dbReference type="CDD" id="cd00082">
    <property type="entry name" value="HisKA"/>
    <property type="match status" value="1"/>
</dbReference>
<dbReference type="EC" id="2.7.13.3" evidence="2"/>
<dbReference type="SMART" id="SM00387">
    <property type="entry name" value="HATPase_c"/>
    <property type="match status" value="1"/>
</dbReference>
<dbReference type="SUPFAM" id="SSF47384">
    <property type="entry name" value="Homodimeric domain of signal transducing histidine kinase"/>
    <property type="match status" value="1"/>
</dbReference>
<dbReference type="SUPFAM" id="SSF55874">
    <property type="entry name" value="ATPase domain of HSP90 chaperone/DNA topoisomerase II/histidine kinase"/>
    <property type="match status" value="1"/>
</dbReference>
<sequence>MEAPGQLTGGIAQDFNNQLQVMVGYLDLVQYALDRPDLDRERMWRSLESVQSVGRATTLIQQMLAFARTQRLEGRTLGNPVSLELQLQPRLWNSRLDPDQAEVALLSILLNARDAMAAGGSRCQVTITTANRELDTGAAAEIGNLAAGRFVELAIADTGTGMPPEILARVVDPLFTTKKEGKGSGLSLSMVYGFAKQSGGALRIESEEAVGTTVRLFFPAHAGEERPLPQRDVRAVDRPGSEALLVVDDRADVTELARVVLDFGSSVLTASNGREALEVLDGA</sequence>
<proteinExistence type="predicted"/>
<evidence type="ECO:0000256" key="3">
    <source>
        <dbReference type="ARBA" id="ARBA00022553"/>
    </source>
</evidence>
<dbReference type="Proteomes" id="UP001201985">
    <property type="component" value="Unassembled WGS sequence"/>
</dbReference>
<dbReference type="PRINTS" id="PR00344">
    <property type="entry name" value="BCTRLSENSOR"/>
</dbReference>
<dbReference type="InterPro" id="IPR036890">
    <property type="entry name" value="HATPase_C_sf"/>
</dbReference>
<evidence type="ECO:0000313" key="6">
    <source>
        <dbReference type="Proteomes" id="UP001201985"/>
    </source>
</evidence>
<reference evidence="5 6" key="1">
    <citation type="submission" date="2022-03" db="EMBL/GenBank/DDBJ databases">
        <title>Complete genome analysis of Roseomonas KG 17.1 : a prolific producer of plant growth promoters.</title>
        <authorList>
            <person name="Saadouli I."/>
            <person name="Najjari A."/>
            <person name="Mosbah A."/>
            <person name="Ouzari H.I."/>
        </authorList>
    </citation>
    <scope>NUCLEOTIDE SEQUENCE [LARGE SCALE GENOMIC DNA]</scope>
    <source>
        <strain evidence="5 6">KG17-1</strain>
    </source>
</reference>
<comment type="caution">
    <text evidence="5">The sequence shown here is derived from an EMBL/GenBank/DDBJ whole genome shotgun (WGS) entry which is preliminary data.</text>
</comment>
<dbReference type="PANTHER" id="PTHR43065:SF42">
    <property type="entry name" value="TWO-COMPONENT SENSOR PPRA"/>
    <property type="match status" value="1"/>
</dbReference>
<evidence type="ECO:0000256" key="1">
    <source>
        <dbReference type="ARBA" id="ARBA00000085"/>
    </source>
</evidence>
<keyword evidence="6" id="KW-1185">Reference proteome</keyword>
<dbReference type="InterPro" id="IPR005467">
    <property type="entry name" value="His_kinase_dom"/>
</dbReference>
<dbReference type="PANTHER" id="PTHR43065">
    <property type="entry name" value="SENSOR HISTIDINE KINASE"/>
    <property type="match status" value="1"/>
</dbReference>
<organism evidence="5 6">
    <name type="scientific">Teichococcus vastitatis</name>
    <dbReference type="NCBI Taxonomy" id="2307076"/>
    <lineage>
        <taxon>Bacteria</taxon>
        <taxon>Pseudomonadati</taxon>
        <taxon>Pseudomonadota</taxon>
        <taxon>Alphaproteobacteria</taxon>
        <taxon>Acetobacterales</taxon>
        <taxon>Roseomonadaceae</taxon>
        <taxon>Roseomonas</taxon>
    </lineage>
</organism>
<evidence type="ECO:0000256" key="2">
    <source>
        <dbReference type="ARBA" id="ARBA00012438"/>
    </source>
</evidence>
<dbReference type="RefSeq" id="WP_241793958.1">
    <property type="nucleotide sequence ID" value="NZ_JALBUU010000125.1"/>
</dbReference>
<dbReference type="InterPro" id="IPR036097">
    <property type="entry name" value="HisK_dim/P_sf"/>
</dbReference>
<dbReference type="Pfam" id="PF02518">
    <property type="entry name" value="HATPase_c"/>
    <property type="match status" value="1"/>
</dbReference>